<comment type="caution">
    <text evidence="1">The sequence shown here is derived from an EMBL/GenBank/DDBJ whole genome shotgun (WGS) entry which is preliminary data.</text>
</comment>
<sequence>MITVNRERVDNLSGSVYLGRNTDGNRCYGRIDKLAWVMDLSDDSENAVLSGRLAGLRAGGNYIVRCRPAGKGECSGLYRSVVEIRLKSKSSHHPLMLVIYFAPTNTVRGSVRMEMSPQHYSAEQITGLFIWLGRKGRLGKYLYRGLRQAWVTSIHYALDVKGMKLHDYLIGLAKVHDGEFYDLHGEQEGLRLGSATLVASVYAKVHSPSLSVEERYASPKITLEEAQFERFLRLELRLQPGRQQLKLSQMTSMTCLVSRLMFWRREVLQDRRLDPDFAQRLALMSVPRARATFEPARSLNGHRVSATPKAARKRVDKVMANYRAALFDSAAIWDQLPVILAKLGLLAQPQYWIYRNRVKWRGSR</sequence>
<proteinExistence type="predicted"/>
<reference evidence="1 2" key="1">
    <citation type="submission" date="2020-06" db="EMBL/GenBank/DDBJ databases">
        <title>REHAB project genomes.</title>
        <authorList>
            <person name="Shaw L.P."/>
        </authorList>
    </citation>
    <scope>NUCLEOTIDE SEQUENCE [LARGE SCALE GENOMIC DNA]</scope>
    <source>
        <strain evidence="1 2">RHBSTW-00074</strain>
    </source>
</reference>
<dbReference type="RefSeq" id="WP_058691030.1">
    <property type="nucleotide sequence ID" value="NZ_CABGKT010000004.1"/>
</dbReference>
<evidence type="ECO:0000313" key="1">
    <source>
        <dbReference type="EMBL" id="MBA8079360.1"/>
    </source>
</evidence>
<gene>
    <name evidence="1" type="ORF">HV056_22930</name>
</gene>
<organism evidence="1 2">
    <name type="scientific">Enterobacter asburiae</name>
    <dbReference type="NCBI Taxonomy" id="61645"/>
    <lineage>
        <taxon>Bacteria</taxon>
        <taxon>Pseudomonadati</taxon>
        <taxon>Pseudomonadota</taxon>
        <taxon>Gammaproteobacteria</taxon>
        <taxon>Enterobacterales</taxon>
        <taxon>Enterobacteriaceae</taxon>
        <taxon>Enterobacter</taxon>
        <taxon>Enterobacter cloacae complex</taxon>
    </lineage>
</organism>
<name>A0A7W3DIS2_ENTAS</name>
<protein>
    <submittedName>
        <fullName evidence="1">Uncharacterized protein</fullName>
    </submittedName>
</protein>
<dbReference type="EMBL" id="JABXRP010000002">
    <property type="protein sequence ID" value="MBA8079360.1"/>
    <property type="molecule type" value="Genomic_DNA"/>
</dbReference>
<accession>A0A7W3DIS2</accession>
<dbReference type="AlphaFoldDB" id="A0A7W3DIS2"/>
<evidence type="ECO:0000313" key="2">
    <source>
        <dbReference type="Proteomes" id="UP000533461"/>
    </source>
</evidence>
<dbReference type="Proteomes" id="UP000533461">
    <property type="component" value="Unassembled WGS sequence"/>
</dbReference>